<evidence type="ECO:0000313" key="13">
    <source>
        <dbReference type="EMBL" id="RII81941.1"/>
    </source>
</evidence>
<dbReference type="EMBL" id="NQOU01000006">
    <property type="protein sequence ID" value="RII81941.1"/>
    <property type="molecule type" value="Genomic_DNA"/>
</dbReference>
<dbReference type="GO" id="GO:0009435">
    <property type="term" value="P:NAD+ biosynthetic process"/>
    <property type="evidence" value="ECO:0007669"/>
    <property type="project" value="UniProtKB-UniRule"/>
</dbReference>
<dbReference type="PANTHER" id="PTHR39321:SF3">
    <property type="entry name" value="PHOSPHOPANTETHEINE ADENYLYLTRANSFERASE"/>
    <property type="match status" value="1"/>
</dbReference>
<comment type="pathway">
    <text evidence="2 11">Cofactor biosynthesis; NAD(+) biosynthesis; deamido-NAD(+) from nicotinate D-ribonucleotide: step 1/1.</text>
</comment>
<dbReference type="InterPro" id="IPR014729">
    <property type="entry name" value="Rossmann-like_a/b/a_fold"/>
</dbReference>
<dbReference type="InterPro" id="IPR005248">
    <property type="entry name" value="NadD/NMNAT"/>
</dbReference>
<evidence type="ECO:0000256" key="5">
    <source>
        <dbReference type="ARBA" id="ARBA00022679"/>
    </source>
</evidence>
<keyword evidence="5 11" id="KW-0808">Transferase</keyword>
<comment type="caution">
    <text evidence="14">The sequence shown here is derived from an EMBL/GenBank/DDBJ whole genome shotgun (WGS) entry which is preliminary data.</text>
</comment>
<dbReference type="InterPro" id="IPR004821">
    <property type="entry name" value="Cyt_trans-like"/>
</dbReference>
<sequence length="198" mass="22419">MDLKKIGLLGGSFDPVHRAHIALAETARKHLALDEVQLIPAADPWQRPALKASRRHRMKMLDLAIASYPFLNLNTVEVDRGGKTYTIDTLEGLPKTAQYFWILGTDQLQNFCTWHRWEDILAYVHLVVANRPGTEPVPPEPLIKMLETLKKPLISLPFEPMPIAATEIRDLLAGGQSVNDMLDQNVLAYIREHHLYQA</sequence>
<organism evidence="14 15">
    <name type="scientific">Neopusillimonas maritima</name>
    <dbReference type="NCBI Taxonomy" id="2026239"/>
    <lineage>
        <taxon>Bacteria</taxon>
        <taxon>Pseudomonadati</taxon>
        <taxon>Pseudomonadota</taxon>
        <taxon>Betaproteobacteria</taxon>
        <taxon>Burkholderiales</taxon>
        <taxon>Alcaligenaceae</taxon>
        <taxon>Neopusillimonas</taxon>
    </lineage>
</organism>
<evidence type="ECO:0000256" key="8">
    <source>
        <dbReference type="ARBA" id="ARBA00022840"/>
    </source>
</evidence>
<dbReference type="EMBL" id="NQYH01000008">
    <property type="protein sequence ID" value="RIY40578.1"/>
    <property type="molecule type" value="Genomic_DNA"/>
</dbReference>
<evidence type="ECO:0000256" key="7">
    <source>
        <dbReference type="ARBA" id="ARBA00022741"/>
    </source>
</evidence>
<accession>A0A3A1YTR0</accession>
<dbReference type="Pfam" id="PF01467">
    <property type="entry name" value="CTP_transf_like"/>
    <property type="match status" value="1"/>
</dbReference>
<protein>
    <recommendedName>
        <fullName evidence="11">Probable nicotinate-nucleotide adenylyltransferase</fullName>
        <ecNumber evidence="11">2.7.7.18</ecNumber>
    </recommendedName>
    <alternativeName>
        <fullName evidence="11">Deamido-NAD(+) diphosphorylase</fullName>
    </alternativeName>
    <alternativeName>
        <fullName evidence="11">Deamido-NAD(+) pyrophosphorylase</fullName>
    </alternativeName>
    <alternativeName>
        <fullName evidence="11">Nicotinate mononucleotide adenylyltransferase</fullName>
        <shortName evidence="11">NaMN adenylyltransferase</shortName>
    </alternativeName>
</protein>
<dbReference type="Gene3D" id="3.40.50.620">
    <property type="entry name" value="HUPs"/>
    <property type="match status" value="1"/>
</dbReference>
<evidence type="ECO:0000256" key="4">
    <source>
        <dbReference type="ARBA" id="ARBA00022642"/>
    </source>
</evidence>
<dbReference type="Proteomes" id="UP000266206">
    <property type="component" value="Unassembled WGS sequence"/>
</dbReference>
<evidence type="ECO:0000256" key="10">
    <source>
        <dbReference type="ARBA" id="ARBA00048721"/>
    </source>
</evidence>
<reference evidence="15 16" key="1">
    <citation type="submission" date="2017-08" db="EMBL/GenBank/DDBJ databases">
        <title>Pusillimonas indicus sp. nov., a member of the family Alcaligenaceae isolated from surface seawater.</title>
        <authorList>
            <person name="Li J."/>
        </authorList>
    </citation>
    <scope>NUCLEOTIDE SEQUENCE [LARGE SCALE GENOMIC DNA]</scope>
    <source>
        <strain evidence="13 16">17-4A</strain>
        <strain evidence="14 15">L52-1-41</strain>
    </source>
</reference>
<dbReference type="GO" id="GO:0005524">
    <property type="term" value="F:ATP binding"/>
    <property type="evidence" value="ECO:0007669"/>
    <property type="project" value="UniProtKB-KW"/>
</dbReference>
<evidence type="ECO:0000256" key="11">
    <source>
        <dbReference type="HAMAP-Rule" id="MF_00244"/>
    </source>
</evidence>
<dbReference type="EC" id="2.7.7.18" evidence="11"/>
<dbReference type="HAMAP" id="MF_00244">
    <property type="entry name" value="NaMN_adenylyltr"/>
    <property type="match status" value="1"/>
</dbReference>
<evidence type="ECO:0000256" key="9">
    <source>
        <dbReference type="ARBA" id="ARBA00023027"/>
    </source>
</evidence>
<keyword evidence="7 11" id="KW-0547">Nucleotide-binding</keyword>
<dbReference type="Proteomes" id="UP000266483">
    <property type="component" value="Unassembled WGS sequence"/>
</dbReference>
<dbReference type="RefSeq" id="WP_119442762.1">
    <property type="nucleotide sequence ID" value="NZ_CP170494.1"/>
</dbReference>
<dbReference type="OrthoDB" id="5295945at2"/>
<dbReference type="NCBIfam" id="TIGR00482">
    <property type="entry name" value="nicotinate (nicotinamide) nucleotide adenylyltransferase"/>
    <property type="match status" value="1"/>
</dbReference>
<dbReference type="PANTHER" id="PTHR39321">
    <property type="entry name" value="NICOTINATE-NUCLEOTIDE ADENYLYLTRANSFERASE-RELATED"/>
    <property type="match status" value="1"/>
</dbReference>
<dbReference type="GO" id="GO:0004515">
    <property type="term" value="F:nicotinate-nucleotide adenylyltransferase activity"/>
    <property type="evidence" value="ECO:0007669"/>
    <property type="project" value="UniProtKB-UniRule"/>
</dbReference>
<evidence type="ECO:0000256" key="6">
    <source>
        <dbReference type="ARBA" id="ARBA00022695"/>
    </source>
</evidence>
<dbReference type="SUPFAM" id="SSF52374">
    <property type="entry name" value="Nucleotidylyl transferase"/>
    <property type="match status" value="1"/>
</dbReference>
<evidence type="ECO:0000313" key="15">
    <source>
        <dbReference type="Proteomes" id="UP000266206"/>
    </source>
</evidence>
<dbReference type="NCBIfam" id="NF000840">
    <property type="entry name" value="PRK00071.1-3"/>
    <property type="match status" value="1"/>
</dbReference>
<gene>
    <name evidence="11 14" type="primary">nadD</name>
    <name evidence="13" type="ORF">CJO09_13095</name>
    <name evidence="14" type="ORF">CJP73_10665</name>
</gene>
<evidence type="ECO:0000313" key="14">
    <source>
        <dbReference type="EMBL" id="RIY40578.1"/>
    </source>
</evidence>
<comment type="catalytic activity">
    <reaction evidence="10 11">
        <text>nicotinate beta-D-ribonucleotide + ATP + H(+) = deamido-NAD(+) + diphosphate</text>
        <dbReference type="Rhea" id="RHEA:22860"/>
        <dbReference type="ChEBI" id="CHEBI:15378"/>
        <dbReference type="ChEBI" id="CHEBI:30616"/>
        <dbReference type="ChEBI" id="CHEBI:33019"/>
        <dbReference type="ChEBI" id="CHEBI:57502"/>
        <dbReference type="ChEBI" id="CHEBI:58437"/>
        <dbReference type="EC" id="2.7.7.18"/>
    </reaction>
</comment>
<evidence type="ECO:0000313" key="16">
    <source>
        <dbReference type="Proteomes" id="UP000266483"/>
    </source>
</evidence>
<evidence type="ECO:0000256" key="1">
    <source>
        <dbReference type="ARBA" id="ARBA00002324"/>
    </source>
</evidence>
<comment type="function">
    <text evidence="1 11">Catalyzes the reversible adenylation of nicotinate mononucleotide (NaMN) to nicotinic acid adenine dinucleotide (NaAD).</text>
</comment>
<comment type="similarity">
    <text evidence="3 11">Belongs to the NadD family.</text>
</comment>
<keyword evidence="16" id="KW-1185">Reference proteome</keyword>
<evidence type="ECO:0000256" key="3">
    <source>
        <dbReference type="ARBA" id="ARBA00009014"/>
    </source>
</evidence>
<keyword evidence="4 11" id="KW-0662">Pyridine nucleotide biosynthesis</keyword>
<feature type="domain" description="Cytidyltransferase-like" evidence="12">
    <location>
        <begin position="8"/>
        <end position="169"/>
    </location>
</feature>
<evidence type="ECO:0000256" key="2">
    <source>
        <dbReference type="ARBA" id="ARBA00005019"/>
    </source>
</evidence>
<keyword evidence="8 11" id="KW-0067">ATP-binding</keyword>
<dbReference type="UniPathway" id="UPA00253">
    <property type="reaction ID" value="UER00332"/>
</dbReference>
<name>A0A3A1YTR0_9BURK</name>
<keyword evidence="6 11" id="KW-0548">Nucleotidyltransferase</keyword>
<evidence type="ECO:0000259" key="12">
    <source>
        <dbReference type="Pfam" id="PF01467"/>
    </source>
</evidence>
<dbReference type="AlphaFoldDB" id="A0A3A1YTR0"/>
<proteinExistence type="inferred from homology"/>
<dbReference type="NCBIfam" id="TIGR00125">
    <property type="entry name" value="cyt_tran_rel"/>
    <property type="match status" value="1"/>
</dbReference>
<keyword evidence="9 11" id="KW-0520">NAD</keyword>
<dbReference type="CDD" id="cd02165">
    <property type="entry name" value="NMNAT"/>
    <property type="match status" value="1"/>
</dbReference>